<dbReference type="InterPro" id="IPR021852">
    <property type="entry name" value="DUF3456"/>
</dbReference>
<name>A0A915CR31_9BILA</name>
<evidence type="ECO:0000313" key="5">
    <source>
        <dbReference type="WBParaSite" id="jg11304"/>
    </source>
</evidence>
<evidence type="ECO:0000256" key="1">
    <source>
        <dbReference type="ARBA" id="ARBA00007285"/>
    </source>
</evidence>
<evidence type="ECO:0000259" key="3">
    <source>
        <dbReference type="Pfam" id="PF11938"/>
    </source>
</evidence>
<comment type="similarity">
    <text evidence="1">Belongs to the canopy family.</text>
</comment>
<dbReference type="Pfam" id="PF11938">
    <property type="entry name" value="DUF3456"/>
    <property type="match status" value="1"/>
</dbReference>
<dbReference type="WBParaSite" id="jg11304">
    <property type="protein sequence ID" value="jg11304"/>
    <property type="gene ID" value="jg11304"/>
</dbReference>
<dbReference type="Proteomes" id="UP000887574">
    <property type="component" value="Unplaced"/>
</dbReference>
<evidence type="ECO:0000256" key="2">
    <source>
        <dbReference type="ARBA" id="ARBA00022729"/>
    </source>
</evidence>
<sequence length="164" mass="19134">MGGSNDLLDESRYMPTKCESCHIFANEMEKAVSWLPKKMATDEAEGWLIDQMEHICDHMLTYRLHKEKEGLARFSREISKTANTLKDLAERGVEITMDVPADLLDQPSLESGKIKDHCEWIIEEFEADIEQWFQKHREHPLQKYLCQGRLVEVDPTCLKPRDEL</sequence>
<evidence type="ECO:0000313" key="4">
    <source>
        <dbReference type="Proteomes" id="UP000887574"/>
    </source>
</evidence>
<dbReference type="PANTHER" id="PTHR15382:SF8">
    <property type="entry name" value="CANOPY B"/>
    <property type="match status" value="1"/>
</dbReference>
<organism evidence="4 5">
    <name type="scientific">Ditylenchus dipsaci</name>
    <dbReference type="NCBI Taxonomy" id="166011"/>
    <lineage>
        <taxon>Eukaryota</taxon>
        <taxon>Metazoa</taxon>
        <taxon>Ecdysozoa</taxon>
        <taxon>Nematoda</taxon>
        <taxon>Chromadorea</taxon>
        <taxon>Rhabditida</taxon>
        <taxon>Tylenchina</taxon>
        <taxon>Tylenchomorpha</taxon>
        <taxon>Sphaerularioidea</taxon>
        <taxon>Anguinidae</taxon>
        <taxon>Anguininae</taxon>
        <taxon>Ditylenchus</taxon>
    </lineage>
</organism>
<dbReference type="AlphaFoldDB" id="A0A915CR31"/>
<keyword evidence="4" id="KW-1185">Reference proteome</keyword>
<accession>A0A915CR31</accession>
<feature type="domain" description="DUF3456" evidence="3">
    <location>
        <begin position="37"/>
        <end position="149"/>
    </location>
</feature>
<reference evidence="5" key="1">
    <citation type="submission" date="2022-11" db="UniProtKB">
        <authorList>
            <consortium name="WormBaseParasite"/>
        </authorList>
    </citation>
    <scope>IDENTIFICATION</scope>
</reference>
<dbReference type="PANTHER" id="PTHR15382">
    <property type="entry name" value="CTG4A-RELATED"/>
    <property type="match status" value="1"/>
</dbReference>
<proteinExistence type="inferred from homology"/>
<protein>
    <submittedName>
        <fullName evidence="5">DUF3456 domain-containing protein</fullName>
    </submittedName>
</protein>
<keyword evidence="2" id="KW-0732">Signal</keyword>